<keyword evidence="1" id="KW-1133">Transmembrane helix</keyword>
<evidence type="ECO:0000313" key="3">
    <source>
        <dbReference type="Proteomes" id="UP000199111"/>
    </source>
</evidence>
<dbReference type="EMBL" id="FOQY01000069">
    <property type="protein sequence ID" value="SFL19680.1"/>
    <property type="molecule type" value="Genomic_DNA"/>
</dbReference>
<proteinExistence type="predicted"/>
<evidence type="ECO:0000256" key="1">
    <source>
        <dbReference type="SAM" id="Phobius"/>
    </source>
</evidence>
<reference evidence="3" key="1">
    <citation type="submission" date="2016-10" db="EMBL/GenBank/DDBJ databases">
        <authorList>
            <person name="Varghese N."/>
            <person name="Submissions S."/>
        </authorList>
    </citation>
    <scope>NUCLEOTIDE SEQUENCE [LARGE SCALE GENOMIC DNA]</scope>
    <source>
        <strain evidence="3">CGMCC 4.2126</strain>
    </source>
</reference>
<keyword evidence="1" id="KW-0472">Membrane</keyword>
<dbReference type="Proteomes" id="UP000199111">
    <property type="component" value="Unassembled WGS sequence"/>
</dbReference>
<keyword evidence="3" id="KW-1185">Reference proteome</keyword>
<keyword evidence="1" id="KW-0812">Transmembrane</keyword>
<accession>A0A1I4FQS9</accession>
<dbReference type="AlphaFoldDB" id="A0A1I4FQS9"/>
<dbReference type="RefSeq" id="WP_093892303.1">
    <property type="nucleotide sequence ID" value="NZ_FOQY01000069.1"/>
</dbReference>
<name>A0A1I4FQS9_9ACTN</name>
<dbReference type="GeneID" id="96303828"/>
<protein>
    <submittedName>
        <fullName evidence="2">Uncharacterized protein</fullName>
    </submittedName>
</protein>
<evidence type="ECO:0000313" key="2">
    <source>
        <dbReference type="EMBL" id="SFL19680.1"/>
    </source>
</evidence>
<gene>
    <name evidence="2" type="ORF">SAMN05216275_1691</name>
</gene>
<organism evidence="2 3">
    <name type="scientific">Streptosporangium canum</name>
    <dbReference type="NCBI Taxonomy" id="324952"/>
    <lineage>
        <taxon>Bacteria</taxon>
        <taxon>Bacillati</taxon>
        <taxon>Actinomycetota</taxon>
        <taxon>Actinomycetes</taxon>
        <taxon>Streptosporangiales</taxon>
        <taxon>Streptosporangiaceae</taxon>
        <taxon>Streptosporangium</taxon>
    </lineage>
</organism>
<sequence>MSLFRSLATAKAGHVTVSKVFMASIILVSAVVGGVVASFLPLGKVPLIVAEGHAQLTIDGSGSFQPDDGMSALLPAEVWWTDSSGGDHVGGRPSCLWDEKDKGNENKWSRVEAGYRWMEMPSGGSYPLVAWLKCP</sequence>
<feature type="transmembrane region" description="Helical" evidence="1">
    <location>
        <begin position="20"/>
        <end position="40"/>
    </location>
</feature>